<comment type="caution">
    <text evidence="2">The sequence shown here is derived from an EMBL/GenBank/DDBJ whole genome shotgun (WGS) entry which is preliminary data.</text>
</comment>
<keyword evidence="3" id="KW-1185">Reference proteome</keyword>
<name>A0ABW1VF61_9MICO</name>
<evidence type="ECO:0000313" key="3">
    <source>
        <dbReference type="Proteomes" id="UP001596306"/>
    </source>
</evidence>
<accession>A0ABW1VF61</accession>
<dbReference type="PROSITE" id="PS51318">
    <property type="entry name" value="TAT"/>
    <property type="match status" value="1"/>
</dbReference>
<organism evidence="2 3">
    <name type="scientific">Luethyella okanaganae</name>
    <dbReference type="NCBI Taxonomy" id="69372"/>
    <lineage>
        <taxon>Bacteria</taxon>
        <taxon>Bacillati</taxon>
        <taxon>Actinomycetota</taxon>
        <taxon>Actinomycetes</taxon>
        <taxon>Micrococcales</taxon>
        <taxon>Microbacteriaceae</taxon>
        <taxon>Luethyella</taxon>
    </lineage>
</organism>
<dbReference type="InterPro" id="IPR006311">
    <property type="entry name" value="TAT_signal"/>
</dbReference>
<dbReference type="RefSeq" id="WP_386728510.1">
    <property type="nucleotide sequence ID" value="NZ_JBHSTP010000001.1"/>
</dbReference>
<protein>
    <submittedName>
        <fullName evidence="2">DUF2690 domain-containing protein</fullName>
    </submittedName>
</protein>
<dbReference type="Proteomes" id="UP001596306">
    <property type="component" value="Unassembled WGS sequence"/>
</dbReference>
<evidence type="ECO:0000256" key="1">
    <source>
        <dbReference type="SAM" id="SignalP"/>
    </source>
</evidence>
<gene>
    <name evidence="2" type="ORF">ACFQB0_05390</name>
</gene>
<feature type="chain" id="PRO_5046675118" evidence="1">
    <location>
        <begin position="28"/>
        <end position="154"/>
    </location>
</feature>
<keyword evidence="1" id="KW-0732">Signal</keyword>
<feature type="signal peptide" evidence="1">
    <location>
        <begin position="1"/>
        <end position="27"/>
    </location>
</feature>
<evidence type="ECO:0000313" key="2">
    <source>
        <dbReference type="EMBL" id="MFC6355537.1"/>
    </source>
</evidence>
<reference evidence="3" key="1">
    <citation type="journal article" date="2019" name="Int. J. Syst. Evol. Microbiol.">
        <title>The Global Catalogue of Microorganisms (GCM) 10K type strain sequencing project: providing services to taxonomists for standard genome sequencing and annotation.</title>
        <authorList>
            <consortium name="The Broad Institute Genomics Platform"/>
            <consortium name="The Broad Institute Genome Sequencing Center for Infectious Disease"/>
            <person name="Wu L."/>
            <person name="Ma J."/>
        </authorList>
    </citation>
    <scope>NUCLEOTIDE SEQUENCE [LARGE SCALE GENOMIC DNA]</scope>
    <source>
        <strain evidence="3">CCUG 43304</strain>
    </source>
</reference>
<dbReference type="EMBL" id="JBHSTP010000001">
    <property type="protein sequence ID" value="MFC6355537.1"/>
    <property type="molecule type" value="Genomic_DNA"/>
</dbReference>
<dbReference type="InterPro" id="IPR021224">
    <property type="entry name" value="DUF2690"/>
</dbReference>
<proteinExistence type="predicted"/>
<dbReference type="Pfam" id="PF10901">
    <property type="entry name" value="DUF2690"/>
    <property type="match status" value="1"/>
</dbReference>
<sequence length="154" mass="15771">MKKFTKRGVVAGAATLLAIAGSLVAGAAPAQAYTGTDPLASGCAADAYTVASWGMYNSKYGEYQGTAELRASPSCGTNWVRVTSTVPGNRVYAAIQVVEGGYGGDSAAAAAFDVSTSWTRMVYAPGHTCVNVYGRIVDNASNAIEGELPTQTVC</sequence>